<comment type="caution">
    <text evidence="1">The sequence shown here is derived from an EMBL/GenBank/DDBJ whole genome shotgun (WGS) entry which is preliminary data.</text>
</comment>
<evidence type="ECO:0000313" key="2">
    <source>
        <dbReference type="Proteomes" id="UP000631114"/>
    </source>
</evidence>
<organism evidence="1 2">
    <name type="scientific">Coptis chinensis</name>
    <dbReference type="NCBI Taxonomy" id="261450"/>
    <lineage>
        <taxon>Eukaryota</taxon>
        <taxon>Viridiplantae</taxon>
        <taxon>Streptophyta</taxon>
        <taxon>Embryophyta</taxon>
        <taxon>Tracheophyta</taxon>
        <taxon>Spermatophyta</taxon>
        <taxon>Magnoliopsida</taxon>
        <taxon>Ranunculales</taxon>
        <taxon>Ranunculaceae</taxon>
        <taxon>Coptidoideae</taxon>
        <taxon>Coptis</taxon>
    </lineage>
</organism>
<sequence>MNDGSVNGHPVVKRLRGISEPVVTKSQEFVDDVHEQWEASDSLVIHKIQDLNEIGFGETHAALTFKEICRIDPVIPKTLCLGR</sequence>
<evidence type="ECO:0000313" key="1">
    <source>
        <dbReference type="EMBL" id="KAF9603822.1"/>
    </source>
</evidence>
<protein>
    <submittedName>
        <fullName evidence="1">Uncharacterized protein</fullName>
    </submittedName>
</protein>
<dbReference type="EMBL" id="JADFTS010000006">
    <property type="protein sequence ID" value="KAF9603822.1"/>
    <property type="molecule type" value="Genomic_DNA"/>
</dbReference>
<gene>
    <name evidence="1" type="ORF">IFM89_037956</name>
</gene>
<accession>A0A835HT80</accession>
<name>A0A835HT80_9MAGN</name>
<dbReference type="OrthoDB" id="10265990at2759"/>
<dbReference type="AlphaFoldDB" id="A0A835HT80"/>
<dbReference type="Proteomes" id="UP000631114">
    <property type="component" value="Unassembled WGS sequence"/>
</dbReference>
<reference evidence="1 2" key="1">
    <citation type="submission" date="2020-10" db="EMBL/GenBank/DDBJ databases">
        <title>The Coptis chinensis genome and diversification of protoberbering-type alkaloids.</title>
        <authorList>
            <person name="Wang B."/>
            <person name="Shu S."/>
            <person name="Song C."/>
            <person name="Liu Y."/>
        </authorList>
    </citation>
    <scope>NUCLEOTIDE SEQUENCE [LARGE SCALE GENOMIC DNA]</scope>
    <source>
        <strain evidence="1">HL-2020</strain>
        <tissue evidence="1">Leaf</tissue>
    </source>
</reference>
<keyword evidence="2" id="KW-1185">Reference proteome</keyword>
<proteinExistence type="predicted"/>